<dbReference type="SMART" id="SM00448">
    <property type="entry name" value="REC"/>
    <property type="match status" value="1"/>
</dbReference>
<dbReference type="InterPro" id="IPR001789">
    <property type="entry name" value="Sig_transdc_resp-reg_receiver"/>
</dbReference>
<comment type="caution">
    <text evidence="2">Lacks conserved residue(s) required for the propagation of feature annotation.</text>
</comment>
<dbReference type="CDD" id="cd00156">
    <property type="entry name" value="REC"/>
    <property type="match status" value="1"/>
</dbReference>
<name>A0A847S157_9BACT</name>
<dbReference type="InterPro" id="IPR050595">
    <property type="entry name" value="Bact_response_regulator"/>
</dbReference>
<organism evidence="4 5">
    <name type="scientific">Chitinophaga varians</name>
    <dbReference type="NCBI Taxonomy" id="2202339"/>
    <lineage>
        <taxon>Bacteria</taxon>
        <taxon>Pseudomonadati</taxon>
        <taxon>Bacteroidota</taxon>
        <taxon>Chitinophagia</taxon>
        <taxon>Chitinophagales</taxon>
        <taxon>Chitinophagaceae</taxon>
        <taxon>Chitinophaga</taxon>
    </lineage>
</organism>
<evidence type="ECO:0000259" key="3">
    <source>
        <dbReference type="PROSITE" id="PS50110"/>
    </source>
</evidence>
<protein>
    <submittedName>
        <fullName evidence="4">Response regulator</fullName>
    </submittedName>
</protein>
<gene>
    <name evidence="4" type="ORF">HGH92_32945</name>
</gene>
<dbReference type="Pfam" id="PF00072">
    <property type="entry name" value="Response_reg"/>
    <property type="match status" value="1"/>
</dbReference>
<dbReference type="PROSITE" id="PS50110">
    <property type="entry name" value="RESPONSE_REGULATORY"/>
    <property type="match status" value="1"/>
</dbReference>
<sequence length="127" mass="14348">METCQHKRYKIFWVDDDPFFLNWITPQVTAFACFTIQTFDNARGALEQLKSTHPDIILTNLVMPYMCGLEMIATIRCEDTDIPIVVVSNRFQKSDRQAALEAGANSFLCKAGINGLAIRAGIWPYLA</sequence>
<evidence type="ECO:0000313" key="4">
    <source>
        <dbReference type="EMBL" id="NLR69152.1"/>
    </source>
</evidence>
<dbReference type="PANTHER" id="PTHR44591">
    <property type="entry name" value="STRESS RESPONSE REGULATOR PROTEIN 1"/>
    <property type="match status" value="1"/>
</dbReference>
<reference evidence="4 5" key="1">
    <citation type="submission" date="2020-04" db="EMBL/GenBank/DDBJ databases">
        <authorList>
            <person name="Yin C."/>
        </authorList>
    </citation>
    <scope>NUCLEOTIDE SEQUENCE [LARGE SCALE GENOMIC DNA]</scope>
    <source>
        <strain evidence="4 5">Ae27</strain>
    </source>
</reference>
<evidence type="ECO:0000256" key="1">
    <source>
        <dbReference type="ARBA" id="ARBA00022553"/>
    </source>
</evidence>
<comment type="caution">
    <text evidence="4">The sequence shown here is derived from an EMBL/GenBank/DDBJ whole genome shotgun (WGS) entry which is preliminary data.</text>
</comment>
<dbReference type="AlphaFoldDB" id="A0A847S157"/>
<dbReference type="GO" id="GO:0000160">
    <property type="term" value="P:phosphorelay signal transduction system"/>
    <property type="evidence" value="ECO:0007669"/>
    <property type="project" value="InterPro"/>
</dbReference>
<keyword evidence="5" id="KW-1185">Reference proteome</keyword>
<dbReference type="PANTHER" id="PTHR44591:SF23">
    <property type="entry name" value="CHEY SUBFAMILY"/>
    <property type="match status" value="1"/>
</dbReference>
<evidence type="ECO:0000313" key="5">
    <source>
        <dbReference type="Proteomes" id="UP000570474"/>
    </source>
</evidence>
<dbReference type="PROSITE" id="PS51257">
    <property type="entry name" value="PROKAR_LIPOPROTEIN"/>
    <property type="match status" value="1"/>
</dbReference>
<dbReference type="Proteomes" id="UP000570474">
    <property type="component" value="Unassembled WGS sequence"/>
</dbReference>
<dbReference type="RefSeq" id="WP_168875078.1">
    <property type="nucleotide sequence ID" value="NZ_JABAIA010000004.1"/>
</dbReference>
<dbReference type="Gene3D" id="3.40.50.2300">
    <property type="match status" value="1"/>
</dbReference>
<dbReference type="InterPro" id="IPR011006">
    <property type="entry name" value="CheY-like_superfamily"/>
</dbReference>
<feature type="domain" description="Response regulatory" evidence="3">
    <location>
        <begin position="10"/>
        <end position="125"/>
    </location>
</feature>
<keyword evidence="1" id="KW-0597">Phosphoprotein</keyword>
<evidence type="ECO:0000256" key="2">
    <source>
        <dbReference type="PROSITE-ProRule" id="PRU00169"/>
    </source>
</evidence>
<proteinExistence type="predicted"/>
<accession>A0A847S157</accession>
<dbReference type="SUPFAM" id="SSF52172">
    <property type="entry name" value="CheY-like"/>
    <property type="match status" value="1"/>
</dbReference>
<dbReference type="EMBL" id="JABAIA010000004">
    <property type="protein sequence ID" value="NLR69152.1"/>
    <property type="molecule type" value="Genomic_DNA"/>
</dbReference>